<comment type="caution">
    <text evidence="2">The sequence shown here is derived from an EMBL/GenBank/DDBJ whole genome shotgun (WGS) entry which is preliminary data.</text>
</comment>
<evidence type="ECO:0000313" key="2">
    <source>
        <dbReference type="EMBL" id="GAA4488914.1"/>
    </source>
</evidence>
<feature type="region of interest" description="Disordered" evidence="1">
    <location>
        <begin position="37"/>
        <end position="72"/>
    </location>
</feature>
<dbReference type="EMBL" id="BAABGP010000019">
    <property type="protein sequence ID" value="GAA4488914.1"/>
    <property type="molecule type" value="Genomic_DNA"/>
</dbReference>
<gene>
    <name evidence="2" type="ORF">GCM10023171_29200</name>
</gene>
<evidence type="ECO:0000256" key="1">
    <source>
        <dbReference type="SAM" id="MobiDB-lite"/>
    </source>
</evidence>
<reference evidence="3" key="1">
    <citation type="journal article" date="2019" name="Int. J. Syst. Evol. Microbiol.">
        <title>The Global Catalogue of Microorganisms (GCM) 10K type strain sequencing project: providing services to taxonomists for standard genome sequencing and annotation.</title>
        <authorList>
            <consortium name="The Broad Institute Genomics Platform"/>
            <consortium name="The Broad Institute Genome Sequencing Center for Infectious Disease"/>
            <person name="Wu L."/>
            <person name="Ma J."/>
        </authorList>
    </citation>
    <scope>NUCLEOTIDE SEQUENCE [LARGE SCALE GENOMIC DNA]</scope>
    <source>
        <strain evidence="3">JCM 17839</strain>
    </source>
</reference>
<keyword evidence="3" id="KW-1185">Reference proteome</keyword>
<organism evidence="2 3">
    <name type="scientific">Microbacterium panaciterrae</name>
    <dbReference type="NCBI Taxonomy" id="985759"/>
    <lineage>
        <taxon>Bacteria</taxon>
        <taxon>Bacillati</taxon>
        <taxon>Actinomycetota</taxon>
        <taxon>Actinomycetes</taxon>
        <taxon>Micrococcales</taxon>
        <taxon>Microbacteriaceae</taxon>
        <taxon>Microbacterium</taxon>
    </lineage>
</organism>
<name>A0ABP8PMR2_9MICO</name>
<accession>A0ABP8PMR2</accession>
<sequence>MRGREGVQLVQGGIADQVRPEPAVRGPDRIVHEYRHAEILDADEDRGSERGREPDTAALALRPASPSGKVAPWCTAPDVPLGRRGIMQLAPATAVPLLWRDARTVFP</sequence>
<feature type="region of interest" description="Disordered" evidence="1">
    <location>
        <begin position="1"/>
        <end position="24"/>
    </location>
</feature>
<evidence type="ECO:0000313" key="3">
    <source>
        <dbReference type="Proteomes" id="UP001500731"/>
    </source>
</evidence>
<proteinExistence type="predicted"/>
<feature type="compositionally biased region" description="Basic and acidic residues" evidence="1">
    <location>
        <begin position="37"/>
        <end position="55"/>
    </location>
</feature>
<dbReference type="Proteomes" id="UP001500731">
    <property type="component" value="Unassembled WGS sequence"/>
</dbReference>
<protein>
    <submittedName>
        <fullName evidence="2">Uncharacterized protein</fullName>
    </submittedName>
</protein>